<dbReference type="EMBL" id="AP025943">
    <property type="protein sequence ID" value="BDL44667.1"/>
    <property type="molecule type" value="Genomic_DNA"/>
</dbReference>
<name>A0ABM7ZIS0_9BACT</name>
<feature type="domain" description="VWFA" evidence="1">
    <location>
        <begin position="291"/>
        <end position="466"/>
    </location>
</feature>
<dbReference type="PROSITE" id="PS51468">
    <property type="entry name" value="VIT"/>
    <property type="match status" value="1"/>
</dbReference>
<feature type="domain" description="VIT" evidence="2">
    <location>
        <begin position="37"/>
        <end position="165"/>
    </location>
</feature>
<evidence type="ECO:0000313" key="4">
    <source>
        <dbReference type="Proteomes" id="UP001062263"/>
    </source>
</evidence>
<dbReference type="PANTHER" id="PTHR45737:SF6">
    <property type="entry name" value="VON WILLEBRAND FACTOR A DOMAIN-CONTAINING PROTEIN 5A"/>
    <property type="match status" value="1"/>
</dbReference>
<dbReference type="Pfam" id="PF13768">
    <property type="entry name" value="VWA_3"/>
    <property type="match status" value="1"/>
</dbReference>
<dbReference type="PROSITE" id="PS50234">
    <property type="entry name" value="VWFA"/>
    <property type="match status" value="1"/>
</dbReference>
<gene>
    <name evidence="3" type="ORF">Abiwalacus_22410</name>
</gene>
<evidence type="ECO:0000313" key="3">
    <source>
        <dbReference type="EMBL" id="BDL44667.1"/>
    </source>
</evidence>
<keyword evidence="4" id="KW-1185">Reference proteome</keyword>
<proteinExistence type="predicted"/>
<evidence type="ECO:0008006" key="5">
    <source>
        <dbReference type="Google" id="ProtNLM"/>
    </source>
</evidence>
<dbReference type="InterPro" id="IPR036465">
    <property type="entry name" value="vWFA_dom_sf"/>
</dbReference>
<sequence>MKLMPCMIAVMAGLAGLGHSQTPDGDMDARSIVLPQRRVIPPVNRTVRQPVTLEKVNALVRVNGRSAQTTLELSVHNGGNVPTEAELVLPVPEGVVVKGFYYGDGKASWQASLMPADEARRLYDRIVARRLDPALLEFAGFGAIRSSVFPVPARSSVKLGVVYEQLLTPVDGRLDYVLPRTEALSGHAAWTMRVEISPGTAGIGNVFTPSHPMERHRLKDETLVLTLAEEKMSPGPFRLSWMESAAKKGEAFYGPDISVYAAPDAENGRNGYFLAMLGKDSPGNEKQIRRELTLVLDRSGSMRGEKLASMKEAAKQIISGLNPGERFNVITYNEGVNLFEAAPVERNAATEKAAHVWLDAVVAHGGTNIHEALATALAQPSREGMLPVVLFLTDGLPTIGRTSEKSIASLAGEGNREGRRIFTIGVGEDVNAPLLRRMAEISGGLPSYVLSGENLELKLAQVFRQLYGPVFRNVRYSVCSLDGREQPGRVQDAIPSGRLPDIYSGAPAVLAGRYVGTSPFLLKGTCLDRSNREQSFSVVVEPERISSVKDDFTARIWAARKIGSLETALMDMGADPAHTGVLGNDPRTRELVEEIMQLSRDFGILSSAASFFADDGGSAPWRGESVSPSSSRFRDYGRVMQESREGLGSIALQRNAVEKKRELSVNKFNRQMDKHGRSVSFEGTAQIAQNGYFNQNGVWMENTVLRTPDKESPVRTVQVGTPEYAAVADKLINTNRQGLLALDGSVMIRLDGETVLMQNSFP</sequence>
<dbReference type="Proteomes" id="UP001062263">
    <property type="component" value="Chromosome"/>
</dbReference>
<protein>
    <recommendedName>
        <fullName evidence="5">VWA domain-containing protein</fullName>
    </recommendedName>
</protein>
<reference evidence="3" key="1">
    <citation type="submission" date="2022-06" db="EMBL/GenBank/DDBJ databases">
        <title>Akkermansia biwalacus sp. nov., an anaerobic mucin-degrading bacterium isolated from human intestine.</title>
        <authorList>
            <person name="Kobayashi Y."/>
            <person name="Inoue S."/>
            <person name="Kawahara T."/>
            <person name="Kohda N."/>
        </authorList>
    </citation>
    <scope>NUCLEOTIDE SEQUENCE</scope>
    <source>
        <strain evidence="3">WON2089</strain>
    </source>
</reference>
<evidence type="ECO:0000259" key="1">
    <source>
        <dbReference type="PROSITE" id="PS50234"/>
    </source>
</evidence>
<dbReference type="InterPro" id="IPR013694">
    <property type="entry name" value="VIT"/>
</dbReference>
<dbReference type="Gene3D" id="3.40.50.410">
    <property type="entry name" value="von Willebrand factor, type A domain"/>
    <property type="match status" value="1"/>
</dbReference>
<dbReference type="SUPFAM" id="SSF53300">
    <property type="entry name" value="vWA-like"/>
    <property type="match status" value="1"/>
</dbReference>
<dbReference type="PANTHER" id="PTHR45737">
    <property type="entry name" value="VON WILLEBRAND FACTOR A DOMAIN-CONTAINING PROTEIN 5A"/>
    <property type="match status" value="1"/>
</dbReference>
<dbReference type="InterPro" id="IPR002035">
    <property type="entry name" value="VWF_A"/>
</dbReference>
<accession>A0ABM7ZIS0</accession>
<evidence type="ECO:0000259" key="2">
    <source>
        <dbReference type="PROSITE" id="PS51468"/>
    </source>
</evidence>
<dbReference type="SMART" id="SM00327">
    <property type="entry name" value="VWA"/>
    <property type="match status" value="1"/>
</dbReference>
<dbReference type="Pfam" id="PF08487">
    <property type="entry name" value="VIT"/>
    <property type="match status" value="1"/>
</dbReference>
<dbReference type="RefSeq" id="WP_215433826.1">
    <property type="nucleotide sequence ID" value="NZ_AP025943.1"/>
</dbReference>
<organism evidence="3 4">
    <name type="scientific">Akkermansia biwaensis</name>
    <dbReference type="NCBI Taxonomy" id="2946555"/>
    <lineage>
        <taxon>Bacteria</taxon>
        <taxon>Pseudomonadati</taxon>
        <taxon>Verrucomicrobiota</taxon>
        <taxon>Verrucomicrobiia</taxon>
        <taxon>Verrucomicrobiales</taxon>
        <taxon>Akkermansiaceae</taxon>
        <taxon>Akkermansia</taxon>
    </lineage>
</organism>